<evidence type="ECO:0000313" key="3">
    <source>
        <dbReference type="Proteomes" id="UP000606600"/>
    </source>
</evidence>
<feature type="transmembrane region" description="Helical" evidence="1">
    <location>
        <begin position="53"/>
        <end position="72"/>
    </location>
</feature>
<reference evidence="2 3" key="1">
    <citation type="submission" date="2020-09" db="EMBL/GenBank/DDBJ databases">
        <title>Novel species of Mucilaginibacter isolated from a glacier on the Tibetan Plateau.</title>
        <authorList>
            <person name="Liu Q."/>
            <person name="Xin Y.-H."/>
        </authorList>
    </citation>
    <scope>NUCLEOTIDE SEQUENCE [LARGE SCALE GENOMIC DNA]</scope>
    <source>
        <strain evidence="2 3">ZT4R22</strain>
    </source>
</reference>
<keyword evidence="1" id="KW-0472">Membrane</keyword>
<evidence type="ECO:0000313" key="2">
    <source>
        <dbReference type="EMBL" id="MBD1366511.1"/>
    </source>
</evidence>
<evidence type="ECO:0000256" key="1">
    <source>
        <dbReference type="SAM" id="Phobius"/>
    </source>
</evidence>
<keyword evidence="1" id="KW-0812">Transmembrane</keyword>
<comment type="caution">
    <text evidence="2">The sequence shown here is derived from an EMBL/GenBank/DDBJ whole genome shotgun (WGS) entry which is preliminary data.</text>
</comment>
<sequence>MQTVLQSIHFRKVFYLVSIILIILLFTIKYAFLPIIDRRESQPKKILRRVLDMLIAVLIAGLAIGAVLFWISGNE</sequence>
<protein>
    <submittedName>
        <fullName evidence="2">Uncharacterized protein</fullName>
    </submittedName>
</protein>
<keyword evidence="1" id="KW-1133">Transmembrane helix</keyword>
<dbReference type="RefSeq" id="WP_191191144.1">
    <property type="nucleotide sequence ID" value="NZ_JACWMY010000012.1"/>
</dbReference>
<name>A0ABR7WW48_9SPHI</name>
<dbReference type="EMBL" id="JACWMY010000012">
    <property type="protein sequence ID" value="MBD1366511.1"/>
    <property type="molecule type" value="Genomic_DNA"/>
</dbReference>
<proteinExistence type="predicted"/>
<keyword evidence="3" id="KW-1185">Reference proteome</keyword>
<gene>
    <name evidence="2" type="ORF">IDJ77_22040</name>
</gene>
<organism evidence="2 3">
    <name type="scientific">Mucilaginibacter pankratovii</name>
    <dbReference type="NCBI Taxonomy" id="2772110"/>
    <lineage>
        <taxon>Bacteria</taxon>
        <taxon>Pseudomonadati</taxon>
        <taxon>Bacteroidota</taxon>
        <taxon>Sphingobacteriia</taxon>
        <taxon>Sphingobacteriales</taxon>
        <taxon>Sphingobacteriaceae</taxon>
        <taxon>Mucilaginibacter</taxon>
    </lineage>
</organism>
<accession>A0ABR7WW48</accession>
<dbReference type="Proteomes" id="UP000606600">
    <property type="component" value="Unassembled WGS sequence"/>
</dbReference>
<feature type="transmembrane region" description="Helical" evidence="1">
    <location>
        <begin position="13"/>
        <end position="32"/>
    </location>
</feature>